<dbReference type="AlphaFoldDB" id="A0A642VD69"/>
<feature type="chain" id="PRO_5025070896" evidence="2">
    <location>
        <begin position="20"/>
        <end position="142"/>
    </location>
</feature>
<evidence type="ECO:0000256" key="1">
    <source>
        <dbReference type="SAM" id="MobiDB-lite"/>
    </source>
</evidence>
<proteinExistence type="predicted"/>
<protein>
    <submittedName>
        <fullName evidence="3">Uncharacterized protein</fullName>
    </submittedName>
</protein>
<evidence type="ECO:0000256" key="2">
    <source>
        <dbReference type="SAM" id="SignalP"/>
    </source>
</evidence>
<dbReference type="EMBL" id="SWFS01000045">
    <property type="protein sequence ID" value="KAA8917333.1"/>
    <property type="molecule type" value="Genomic_DNA"/>
</dbReference>
<keyword evidence="2" id="KW-0732">Signal</keyword>
<feature type="signal peptide" evidence="2">
    <location>
        <begin position="1"/>
        <end position="19"/>
    </location>
</feature>
<name>A0A642VD69_9ASCO</name>
<dbReference type="Proteomes" id="UP000761534">
    <property type="component" value="Unassembled WGS sequence"/>
</dbReference>
<feature type="region of interest" description="Disordered" evidence="1">
    <location>
        <begin position="28"/>
        <end position="60"/>
    </location>
</feature>
<dbReference type="VEuPathDB" id="FungiDB:TRICI_000527"/>
<keyword evidence="4" id="KW-1185">Reference proteome</keyword>
<accession>A0A642VD69</accession>
<reference evidence="3" key="1">
    <citation type="journal article" date="2019" name="G3 (Bethesda)">
        <title>Genome Assemblies of Two Rare Opportunistic Yeast Pathogens: Diutina rugosa (syn. Candida rugosa) and Trichomonascus ciferrii (syn. Candida ciferrii).</title>
        <authorList>
            <person name="Mixao V."/>
            <person name="Saus E."/>
            <person name="Hansen A.P."/>
            <person name="Lass-Florl C."/>
            <person name="Gabaldon T."/>
        </authorList>
    </citation>
    <scope>NUCLEOTIDE SEQUENCE</scope>
    <source>
        <strain evidence="3">CBS 4856</strain>
    </source>
</reference>
<evidence type="ECO:0000313" key="4">
    <source>
        <dbReference type="Proteomes" id="UP000761534"/>
    </source>
</evidence>
<evidence type="ECO:0000313" key="3">
    <source>
        <dbReference type="EMBL" id="KAA8917333.1"/>
    </source>
</evidence>
<feature type="region of interest" description="Disordered" evidence="1">
    <location>
        <begin position="100"/>
        <end position="120"/>
    </location>
</feature>
<sequence length="142" mass="14487">MVSAKYLITGASILLAASALPVAQDFPQNIEDYGPEDDQATPVEDPNRSLPTPAPALNDDFAEGVVPLDDDESAGDVAPLEKRCFLGLCKLFGGGSSGGSSSMSSNTSTGSSNTCTSSTCSTTCTQGAMTCAMLKVKRAILG</sequence>
<gene>
    <name evidence="3" type="ORF">TRICI_000527</name>
</gene>
<organism evidence="3 4">
    <name type="scientific">Trichomonascus ciferrii</name>
    <dbReference type="NCBI Taxonomy" id="44093"/>
    <lineage>
        <taxon>Eukaryota</taxon>
        <taxon>Fungi</taxon>
        <taxon>Dikarya</taxon>
        <taxon>Ascomycota</taxon>
        <taxon>Saccharomycotina</taxon>
        <taxon>Dipodascomycetes</taxon>
        <taxon>Dipodascales</taxon>
        <taxon>Trichomonascaceae</taxon>
        <taxon>Trichomonascus</taxon>
        <taxon>Trichomonascus ciferrii complex</taxon>
    </lineage>
</organism>
<comment type="caution">
    <text evidence="3">The sequence shown here is derived from an EMBL/GenBank/DDBJ whole genome shotgun (WGS) entry which is preliminary data.</text>
</comment>